<dbReference type="EC" id="2.1.1.207" evidence="6"/>
<evidence type="ECO:0000256" key="2">
    <source>
        <dbReference type="ARBA" id="ARBA00022603"/>
    </source>
</evidence>
<dbReference type="PANTHER" id="PTHR42971:SF1">
    <property type="entry name" value="TRNA (CYTIDINE(34)-2'-O)-METHYLTRANSFERASE"/>
    <property type="match status" value="1"/>
</dbReference>
<dbReference type="InterPro" id="IPR001537">
    <property type="entry name" value="SpoU_MeTrfase"/>
</dbReference>
<reference evidence="8 9" key="1">
    <citation type="submission" date="2022-11" db="EMBL/GenBank/DDBJ databases">
        <title>Minimal conservation of predation-associated metabolite biosynthetic gene clusters underscores biosynthetic potential of Myxococcota including descriptions for ten novel species: Archangium lansinium sp. nov., Myxococcus landrumus sp. nov., Nannocystis bai.</title>
        <authorList>
            <person name="Ahearne A."/>
            <person name="Stevens C."/>
            <person name="Dowd S."/>
        </authorList>
    </citation>
    <scope>NUCLEOTIDE SEQUENCE [LARGE SCALE GENOMIC DNA]</scope>
    <source>
        <strain evidence="8 9">RJM3</strain>
    </source>
</reference>
<organism evidence="8 9">
    <name type="scientific">Polyangium mundeleinium</name>
    <dbReference type="NCBI Taxonomy" id="2995306"/>
    <lineage>
        <taxon>Bacteria</taxon>
        <taxon>Pseudomonadati</taxon>
        <taxon>Myxococcota</taxon>
        <taxon>Polyangia</taxon>
        <taxon>Polyangiales</taxon>
        <taxon>Polyangiaceae</taxon>
        <taxon>Polyangium</taxon>
    </lineage>
</organism>
<evidence type="ECO:0000256" key="5">
    <source>
        <dbReference type="ARBA" id="ARBA00022694"/>
    </source>
</evidence>
<dbReference type="Proteomes" id="UP001221411">
    <property type="component" value="Unassembled WGS sequence"/>
</dbReference>
<evidence type="ECO:0000256" key="1">
    <source>
        <dbReference type="ARBA" id="ARBA00022490"/>
    </source>
</evidence>
<feature type="binding site" evidence="6">
    <location>
        <position position="145"/>
    </location>
    <ligand>
        <name>S-adenosyl-L-methionine</name>
        <dbReference type="ChEBI" id="CHEBI:59789"/>
    </ligand>
</feature>
<evidence type="ECO:0000313" key="9">
    <source>
        <dbReference type="Proteomes" id="UP001221411"/>
    </source>
</evidence>
<evidence type="ECO:0000256" key="3">
    <source>
        <dbReference type="ARBA" id="ARBA00022679"/>
    </source>
</evidence>
<dbReference type="HAMAP" id="MF_01885">
    <property type="entry name" value="tRNA_methyltr_TrmL"/>
    <property type="match status" value="1"/>
</dbReference>
<comment type="catalytic activity">
    <reaction evidence="6">
        <text>cytidine(34) in tRNA + S-adenosyl-L-methionine = 2'-O-methylcytidine(34) in tRNA + S-adenosyl-L-homocysteine + H(+)</text>
        <dbReference type="Rhea" id="RHEA:43084"/>
        <dbReference type="Rhea" id="RHEA-COMP:10331"/>
        <dbReference type="Rhea" id="RHEA-COMP:10332"/>
        <dbReference type="ChEBI" id="CHEBI:15378"/>
        <dbReference type="ChEBI" id="CHEBI:57856"/>
        <dbReference type="ChEBI" id="CHEBI:59789"/>
        <dbReference type="ChEBI" id="CHEBI:74495"/>
        <dbReference type="ChEBI" id="CHEBI:82748"/>
        <dbReference type="EC" id="2.1.1.207"/>
    </reaction>
</comment>
<proteinExistence type="inferred from homology"/>
<dbReference type="PANTHER" id="PTHR42971">
    <property type="entry name" value="TRNA (CYTIDINE(34)-2'-O)-METHYLTRANSFERASE"/>
    <property type="match status" value="1"/>
</dbReference>
<comment type="catalytic activity">
    <reaction evidence="6">
        <text>5-carboxymethylaminomethyluridine(34) in tRNA(Leu) + S-adenosyl-L-methionine = 5-carboxymethylaminomethyl-2'-O-methyluridine(34) in tRNA(Leu) + S-adenosyl-L-homocysteine + H(+)</text>
        <dbReference type="Rhea" id="RHEA:43088"/>
        <dbReference type="Rhea" id="RHEA-COMP:10333"/>
        <dbReference type="Rhea" id="RHEA-COMP:10334"/>
        <dbReference type="ChEBI" id="CHEBI:15378"/>
        <dbReference type="ChEBI" id="CHEBI:57856"/>
        <dbReference type="ChEBI" id="CHEBI:59789"/>
        <dbReference type="ChEBI" id="CHEBI:74508"/>
        <dbReference type="ChEBI" id="CHEBI:74511"/>
        <dbReference type="EC" id="2.1.1.207"/>
    </reaction>
</comment>
<dbReference type="InterPro" id="IPR016914">
    <property type="entry name" value="TrmL"/>
</dbReference>
<feature type="binding site" evidence="6">
    <location>
        <position position="116"/>
    </location>
    <ligand>
        <name>S-adenosyl-L-methionine</name>
        <dbReference type="ChEBI" id="CHEBI:59789"/>
    </ligand>
</feature>
<protein>
    <recommendedName>
        <fullName evidence="6">Putative tRNA (cytidine(34)-2'-O)-methyltransferase</fullName>
        <ecNumber evidence="6">2.1.1.207</ecNumber>
    </recommendedName>
    <alternativeName>
        <fullName evidence="6">tRNA (cytidine/uridine-2'-O-)-methyltransferase</fullName>
    </alternativeName>
</protein>
<evidence type="ECO:0000313" key="8">
    <source>
        <dbReference type="EMBL" id="MDC0748798.1"/>
    </source>
</evidence>
<dbReference type="CDD" id="cd18094">
    <property type="entry name" value="SpoU-like_TrmL"/>
    <property type="match status" value="1"/>
</dbReference>
<keyword evidence="3 6" id="KW-0808">Transferase</keyword>
<dbReference type="InterPro" id="IPR029028">
    <property type="entry name" value="Alpha/beta_knot_MTases"/>
</dbReference>
<keyword evidence="9" id="KW-1185">Reference proteome</keyword>
<comment type="caution">
    <text evidence="8">The sequence shown here is derived from an EMBL/GenBank/DDBJ whole genome shotgun (WGS) entry which is preliminary data.</text>
</comment>
<feature type="binding site" evidence="6">
    <location>
        <position position="137"/>
    </location>
    <ligand>
        <name>S-adenosyl-L-methionine</name>
        <dbReference type="ChEBI" id="CHEBI:59789"/>
    </ligand>
</feature>
<gene>
    <name evidence="8" type="ORF">POL67_46150</name>
</gene>
<comment type="subcellular location">
    <subcellularLocation>
        <location evidence="6">Cytoplasm</location>
    </subcellularLocation>
</comment>
<accession>A0ABT5F3Y4</accession>
<dbReference type="EMBL" id="JAQNDO010000001">
    <property type="protein sequence ID" value="MDC0748798.1"/>
    <property type="molecule type" value="Genomic_DNA"/>
</dbReference>
<keyword evidence="4 6" id="KW-0949">S-adenosyl-L-methionine</keyword>
<comment type="function">
    <text evidence="6">Could methylate the ribose at the nucleotide 34 wobble position in tRNA.</text>
</comment>
<sequence>MAKDQRPRLRAKPLDQPLHVVLIDPEIPQNTGSIARLTAATKSKLHLVGKLGFRIDEHSVRRAGVDYWHLVELEQHVDFEQFRARLPAPRLCLFSAVATKSYLDAGYKPGDALVFGKESKGLDDALLERFPDDVYGIPTLGPVRSLNLANAVGIVLYEALRQIGALSQTTLG</sequence>
<comment type="similarity">
    <text evidence="6">Belongs to the class IV-like SAM-binding methyltransferase superfamily. RNA methyltransferase TrmH family. TrmL subfamily.</text>
</comment>
<evidence type="ECO:0000256" key="4">
    <source>
        <dbReference type="ARBA" id="ARBA00022691"/>
    </source>
</evidence>
<dbReference type="RefSeq" id="WP_271927930.1">
    <property type="nucleotide sequence ID" value="NZ_JAQNDO010000001.1"/>
</dbReference>
<dbReference type="Pfam" id="PF00588">
    <property type="entry name" value="SpoU_methylase"/>
    <property type="match status" value="1"/>
</dbReference>
<dbReference type="Gene3D" id="3.40.1280.10">
    <property type="match status" value="1"/>
</dbReference>
<name>A0ABT5F3Y4_9BACT</name>
<dbReference type="SUPFAM" id="SSF75217">
    <property type="entry name" value="alpha/beta knot"/>
    <property type="match status" value="1"/>
</dbReference>
<comment type="caution">
    <text evidence="6">Lacks conserved residue(s) required for the propagation of feature annotation.</text>
</comment>
<dbReference type="PIRSF" id="PIRSF029256">
    <property type="entry name" value="SpoU_TrmH_prd"/>
    <property type="match status" value="1"/>
</dbReference>
<keyword evidence="2 6" id="KW-0489">Methyltransferase</keyword>
<feature type="domain" description="tRNA/rRNA methyltransferase SpoU type" evidence="7">
    <location>
        <begin position="18"/>
        <end position="157"/>
    </location>
</feature>
<keyword evidence="1 6" id="KW-0963">Cytoplasm</keyword>
<evidence type="ECO:0000256" key="6">
    <source>
        <dbReference type="HAMAP-Rule" id="MF_01885"/>
    </source>
</evidence>
<keyword evidence="5 6" id="KW-0819">tRNA processing</keyword>
<dbReference type="InterPro" id="IPR029026">
    <property type="entry name" value="tRNA_m1G_MTases_N"/>
</dbReference>
<evidence type="ECO:0000259" key="7">
    <source>
        <dbReference type="Pfam" id="PF00588"/>
    </source>
</evidence>